<gene>
    <name evidence="8" type="ORF">GCM10011529_15580</name>
</gene>
<keyword evidence="5" id="KW-0460">Magnesium</keyword>
<dbReference type="Pfam" id="PF00293">
    <property type="entry name" value="NUDIX"/>
    <property type="match status" value="1"/>
</dbReference>
<dbReference type="RefSeq" id="WP_188762364.1">
    <property type="nucleotide sequence ID" value="NZ_BMJM01000004.1"/>
</dbReference>
<comment type="caution">
    <text evidence="8">The sequence shown here is derived from an EMBL/GenBank/DDBJ whole genome shotgun (WGS) entry which is preliminary data.</text>
</comment>
<dbReference type="InterPro" id="IPR015797">
    <property type="entry name" value="NUDIX_hydrolase-like_dom_sf"/>
</dbReference>
<comment type="cofactor">
    <cofactor evidence="1">
        <name>Mn(2+)</name>
        <dbReference type="ChEBI" id="CHEBI:29035"/>
    </cofactor>
</comment>
<feature type="domain" description="Nudix hydrolase" evidence="7">
    <location>
        <begin position="15"/>
        <end position="203"/>
    </location>
</feature>
<evidence type="ECO:0000256" key="6">
    <source>
        <dbReference type="ARBA" id="ARBA00023211"/>
    </source>
</evidence>
<comment type="cofactor">
    <cofactor evidence="2">
        <name>Mg(2+)</name>
        <dbReference type="ChEBI" id="CHEBI:18420"/>
    </cofactor>
</comment>
<dbReference type="CDD" id="cd18870">
    <property type="entry name" value="NUDIX_AcylCoAdiphos_Nudt19"/>
    <property type="match status" value="1"/>
</dbReference>
<dbReference type="EMBL" id="BMJM01000004">
    <property type="protein sequence ID" value="GGE10109.1"/>
    <property type="molecule type" value="Genomic_DNA"/>
</dbReference>
<sequence length="227" mass="24810">MIDDAPDRSLPPIRPKDAATLLVIRRDGPVPRVLMGRRVGGHAFMPDKWVFPGGRIHPSDFRVPVARGLGEETAGALARTCTIERARALAATAIRETFEETGLIVGQRGEGQVSKSSEWGEFVGAGYLPDLAPLEFVARAITPPLRTRRFDARFFTVGAEHLVSLEPGAGSGELDEIAWFDWEAAGGLDLPSITRAILGEVALRESERGRAIPYHRFDRGKHRLLAV</sequence>
<evidence type="ECO:0000256" key="1">
    <source>
        <dbReference type="ARBA" id="ARBA00001936"/>
    </source>
</evidence>
<keyword evidence="3" id="KW-0479">Metal-binding</keyword>
<dbReference type="AlphaFoldDB" id="A0A916ZRA3"/>
<dbReference type="GO" id="GO:0016818">
    <property type="term" value="F:hydrolase activity, acting on acid anhydrides, in phosphorus-containing anhydrides"/>
    <property type="evidence" value="ECO:0007669"/>
    <property type="project" value="InterPro"/>
</dbReference>
<dbReference type="SUPFAM" id="SSF55811">
    <property type="entry name" value="Nudix"/>
    <property type="match status" value="1"/>
</dbReference>
<dbReference type="InterPro" id="IPR000086">
    <property type="entry name" value="NUDIX_hydrolase_dom"/>
</dbReference>
<evidence type="ECO:0000256" key="3">
    <source>
        <dbReference type="ARBA" id="ARBA00022723"/>
    </source>
</evidence>
<keyword evidence="6" id="KW-0464">Manganese</keyword>
<accession>A0A916ZRA3</accession>
<dbReference type="Proteomes" id="UP000635071">
    <property type="component" value="Unassembled WGS sequence"/>
</dbReference>
<dbReference type="PANTHER" id="PTHR12318">
    <property type="entry name" value="TESTOSTERONE-REGULATED PROTEIN RP2"/>
    <property type="match status" value="1"/>
</dbReference>
<evidence type="ECO:0000313" key="9">
    <source>
        <dbReference type="Proteomes" id="UP000635071"/>
    </source>
</evidence>
<dbReference type="GO" id="GO:0046872">
    <property type="term" value="F:metal ion binding"/>
    <property type="evidence" value="ECO:0007669"/>
    <property type="project" value="UniProtKB-KW"/>
</dbReference>
<dbReference type="PROSITE" id="PS51462">
    <property type="entry name" value="NUDIX"/>
    <property type="match status" value="1"/>
</dbReference>
<dbReference type="InterPro" id="IPR039121">
    <property type="entry name" value="NUDT19"/>
</dbReference>
<protein>
    <submittedName>
        <fullName evidence="8">DNA mismatch repair protein MutT</fullName>
    </submittedName>
</protein>
<dbReference type="PANTHER" id="PTHR12318:SF0">
    <property type="entry name" value="ACYL-COENZYME A DIPHOSPHATASE NUDT19"/>
    <property type="match status" value="1"/>
</dbReference>
<organism evidence="8 9">
    <name type="scientific">Sandarakinorhabdus glacialis</name>
    <dbReference type="NCBI Taxonomy" id="1614636"/>
    <lineage>
        <taxon>Bacteria</taxon>
        <taxon>Pseudomonadati</taxon>
        <taxon>Pseudomonadota</taxon>
        <taxon>Alphaproteobacteria</taxon>
        <taxon>Sphingomonadales</taxon>
        <taxon>Sphingosinicellaceae</taxon>
        <taxon>Sandarakinorhabdus</taxon>
    </lineage>
</organism>
<proteinExistence type="predicted"/>
<evidence type="ECO:0000256" key="2">
    <source>
        <dbReference type="ARBA" id="ARBA00001946"/>
    </source>
</evidence>
<keyword evidence="9" id="KW-1185">Reference proteome</keyword>
<evidence type="ECO:0000256" key="5">
    <source>
        <dbReference type="ARBA" id="ARBA00022842"/>
    </source>
</evidence>
<evidence type="ECO:0000313" key="8">
    <source>
        <dbReference type="EMBL" id="GGE10109.1"/>
    </source>
</evidence>
<dbReference type="Gene3D" id="3.90.79.10">
    <property type="entry name" value="Nucleoside Triphosphate Pyrophosphohydrolase"/>
    <property type="match status" value="1"/>
</dbReference>
<reference evidence="8" key="1">
    <citation type="journal article" date="2014" name="Int. J. Syst. Evol. Microbiol.">
        <title>Complete genome sequence of Corynebacterium casei LMG S-19264T (=DSM 44701T), isolated from a smear-ripened cheese.</title>
        <authorList>
            <consortium name="US DOE Joint Genome Institute (JGI-PGF)"/>
            <person name="Walter F."/>
            <person name="Albersmeier A."/>
            <person name="Kalinowski J."/>
            <person name="Ruckert C."/>
        </authorList>
    </citation>
    <scope>NUCLEOTIDE SEQUENCE</scope>
    <source>
        <strain evidence="8">CGMCC 1.15519</strain>
    </source>
</reference>
<name>A0A916ZRA3_9SPHN</name>
<reference evidence="8" key="2">
    <citation type="submission" date="2020-09" db="EMBL/GenBank/DDBJ databases">
        <authorList>
            <person name="Sun Q."/>
            <person name="Zhou Y."/>
        </authorList>
    </citation>
    <scope>NUCLEOTIDE SEQUENCE</scope>
    <source>
        <strain evidence="8">CGMCC 1.15519</strain>
    </source>
</reference>
<evidence type="ECO:0000256" key="4">
    <source>
        <dbReference type="ARBA" id="ARBA00022801"/>
    </source>
</evidence>
<evidence type="ECO:0000259" key="7">
    <source>
        <dbReference type="PROSITE" id="PS51462"/>
    </source>
</evidence>
<keyword evidence="4" id="KW-0378">Hydrolase</keyword>